<feature type="region of interest" description="Disordered" evidence="1">
    <location>
        <begin position="61"/>
        <end position="102"/>
    </location>
</feature>
<dbReference type="Proteomes" id="UP000326396">
    <property type="component" value="Linkage Group LG1"/>
</dbReference>
<reference evidence="2 3" key="1">
    <citation type="submission" date="2019-05" db="EMBL/GenBank/DDBJ databases">
        <title>Mikania micrantha, genome provides insights into the molecular mechanism of rapid growth.</title>
        <authorList>
            <person name="Liu B."/>
        </authorList>
    </citation>
    <scope>NUCLEOTIDE SEQUENCE [LARGE SCALE GENOMIC DNA]</scope>
    <source>
        <strain evidence="2">NLD-2019</strain>
        <tissue evidence="2">Leaf</tissue>
    </source>
</reference>
<sequence length="172" mass="19546">MHDTIDLILLDDGNVEDLHQWLKEALEDEGEDEEEEDEENAQVFKGEYLTWGHVVKATGAAEATYSRRSRGGVRKTDNHGKKGAKTTTSSSRSKKTMLVDEDDFDVETEENDVASYKDFHSGRTRLQLSRMKHPERMNHGRIAPSAVWVNYRMNNQTNGVADPKNGIRPNGW</sequence>
<gene>
    <name evidence="2" type="ORF">E3N88_00042</name>
</gene>
<dbReference type="AlphaFoldDB" id="A0A5N6PYR7"/>
<dbReference type="EMBL" id="SZYD01000001">
    <property type="protein sequence ID" value="KAD7476906.1"/>
    <property type="molecule type" value="Genomic_DNA"/>
</dbReference>
<evidence type="ECO:0000256" key="1">
    <source>
        <dbReference type="SAM" id="MobiDB-lite"/>
    </source>
</evidence>
<protein>
    <submittedName>
        <fullName evidence="2">Uncharacterized protein</fullName>
    </submittedName>
</protein>
<name>A0A5N6PYR7_9ASTR</name>
<evidence type="ECO:0000313" key="3">
    <source>
        <dbReference type="Proteomes" id="UP000326396"/>
    </source>
</evidence>
<comment type="caution">
    <text evidence="2">The sequence shown here is derived from an EMBL/GenBank/DDBJ whole genome shotgun (WGS) entry which is preliminary data.</text>
</comment>
<accession>A0A5N6PYR7</accession>
<evidence type="ECO:0000313" key="2">
    <source>
        <dbReference type="EMBL" id="KAD7476906.1"/>
    </source>
</evidence>
<organism evidence="2 3">
    <name type="scientific">Mikania micrantha</name>
    <name type="common">bitter vine</name>
    <dbReference type="NCBI Taxonomy" id="192012"/>
    <lineage>
        <taxon>Eukaryota</taxon>
        <taxon>Viridiplantae</taxon>
        <taxon>Streptophyta</taxon>
        <taxon>Embryophyta</taxon>
        <taxon>Tracheophyta</taxon>
        <taxon>Spermatophyta</taxon>
        <taxon>Magnoliopsida</taxon>
        <taxon>eudicotyledons</taxon>
        <taxon>Gunneridae</taxon>
        <taxon>Pentapetalae</taxon>
        <taxon>asterids</taxon>
        <taxon>campanulids</taxon>
        <taxon>Asterales</taxon>
        <taxon>Asteraceae</taxon>
        <taxon>Asteroideae</taxon>
        <taxon>Heliantheae alliance</taxon>
        <taxon>Eupatorieae</taxon>
        <taxon>Mikania</taxon>
    </lineage>
</organism>
<proteinExistence type="predicted"/>
<keyword evidence="3" id="KW-1185">Reference proteome</keyword>